<gene>
    <name evidence="1" type="ORF">RMCT_4588</name>
</gene>
<evidence type="ECO:0000313" key="2">
    <source>
        <dbReference type="Proteomes" id="UP000069654"/>
    </source>
</evidence>
<name>A0A124E945_MYCTH</name>
<dbReference type="RefSeq" id="WP_003924873.1">
    <property type="nucleotide sequence ID" value="NZ_BCTB01000059.1"/>
</dbReference>
<protein>
    <submittedName>
        <fullName evidence="1">Uncharacterized protein</fullName>
    </submittedName>
</protein>
<organism evidence="1 2">
    <name type="scientific">Mycolicibacterium thermoresistibile</name>
    <name type="common">Mycobacterium thermoresistibile</name>
    <dbReference type="NCBI Taxonomy" id="1797"/>
    <lineage>
        <taxon>Bacteria</taxon>
        <taxon>Bacillati</taxon>
        <taxon>Actinomycetota</taxon>
        <taxon>Actinomycetes</taxon>
        <taxon>Mycobacteriales</taxon>
        <taxon>Mycobacteriaceae</taxon>
        <taxon>Mycolicibacterium</taxon>
    </lineage>
</organism>
<dbReference type="STRING" id="1797.RMCT_4588"/>
<sequence length="102" mass="10719">MTEHNPIPIPDAVAPGRADALRAAAALAAGNTDGFTQVLAELSCLHPAAWQTTLGAALAEWVQLLIAVHGGNQQAALEYLEHQAFAALDRAEAVAQRREGQQ</sequence>
<evidence type="ECO:0000313" key="1">
    <source>
        <dbReference type="EMBL" id="GAT17619.1"/>
    </source>
</evidence>
<dbReference type="EMBL" id="BCTB01000059">
    <property type="protein sequence ID" value="GAT17619.1"/>
    <property type="molecule type" value="Genomic_DNA"/>
</dbReference>
<reference evidence="1 2" key="1">
    <citation type="journal article" date="2016" name="Genome Announc.">
        <title>Draft Genome Sequences of Five Rapidly Growing Mycobacterium Species, M. thermoresistibile, M. fortuitum subsp. acetamidolyticum, M. canariasense, M. brisbanense, and M. novocastrense.</title>
        <authorList>
            <person name="Katahira K."/>
            <person name="Ogura Y."/>
            <person name="Gotoh Y."/>
            <person name="Hayashi T."/>
        </authorList>
    </citation>
    <scope>NUCLEOTIDE SEQUENCE [LARGE SCALE GENOMIC DNA]</scope>
    <source>
        <strain evidence="1 2">JCM6362</strain>
    </source>
</reference>
<dbReference type="AlphaFoldDB" id="A0A124E945"/>
<accession>A0A124E945</accession>
<dbReference type="OrthoDB" id="9988096at2"/>
<comment type="caution">
    <text evidence="1">The sequence shown here is derived from an EMBL/GenBank/DDBJ whole genome shotgun (WGS) entry which is preliminary data.</text>
</comment>
<dbReference type="Proteomes" id="UP000069654">
    <property type="component" value="Unassembled WGS sequence"/>
</dbReference>
<reference evidence="2" key="2">
    <citation type="submission" date="2016-02" db="EMBL/GenBank/DDBJ databases">
        <title>Draft genome sequence of five rapidly growing Mycobacterium species.</title>
        <authorList>
            <person name="Katahira K."/>
            <person name="Gotou Y."/>
            <person name="Iida K."/>
            <person name="Ogura Y."/>
            <person name="Hayashi T."/>
        </authorList>
    </citation>
    <scope>NUCLEOTIDE SEQUENCE [LARGE SCALE GENOMIC DNA]</scope>
    <source>
        <strain evidence="2">JCM6362</strain>
    </source>
</reference>
<proteinExistence type="predicted"/>